<protein>
    <submittedName>
        <fullName evidence="1">Uncharacterized protein</fullName>
    </submittedName>
</protein>
<name>A0A8S5P109_9CAUD</name>
<sequence length="183" mass="20561">MILNSNDIRNVRPIAENINDPARLEPYIREAETLRLVDAIGANLYRWLDETDFSGPGPFQYGDVTITKDQYTAAMEGGYYDGGCSGDGRSEGLKIAIAYIAYSRFIVNNPINPTAFGVRYKDGEFSTRVEDNIIIRSSNEARNIGEAYLEKAINHLKALRLLTPCTEYKESPSRKMIIGRDKL</sequence>
<organism evidence="1">
    <name type="scientific">Siphoviridae sp. ctXZQ9</name>
    <dbReference type="NCBI Taxonomy" id="2825545"/>
    <lineage>
        <taxon>Viruses</taxon>
        <taxon>Duplodnaviria</taxon>
        <taxon>Heunggongvirae</taxon>
        <taxon>Uroviricota</taxon>
        <taxon>Caudoviricetes</taxon>
    </lineage>
</organism>
<evidence type="ECO:0000313" key="1">
    <source>
        <dbReference type="EMBL" id="DAE00774.1"/>
    </source>
</evidence>
<dbReference type="EMBL" id="BK015310">
    <property type="protein sequence ID" value="DAE00774.1"/>
    <property type="molecule type" value="Genomic_DNA"/>
</dbReference>
<proteinExistence type="predicted"/>
<accession>A0A8S5P109</accession>
<dbReference type="InterPro" id="IPR046558">
    <property type="entry name" value="DUF6712"/>
</dbReference>
<reference evidence="1" key="1">
    <citation type="journal article" date="2021" name="Proc. Natl. Acad. Sci. U.S.A.">
        <title>A Catalog of Tens of Thousands of Viruses from Human Metagenomes Reveals Hidden Associations with Chronic Diseases.</title>
        <authorList>
            <person name="Tisza M.J."/>
            <person name="Buck C.B."/>
        </authorList>
    </citation>
    <scope>NUCLEOTIDE SEQUENCE</scope>
    <source>
        <strain evidence="1">CtXZQ9</strain>
    </source>
</reference>
<dbReference type="Pfam" id="PF20459">
    <property type="entry name" value="DUF6712"/>
    <property type="match status" value="1"/>
</dbReference>